<evidence type="ECO:0000313" key="3">
    <source>
        <dbReference type="EMBL" id="RGD84420.1"/>
    </source>
</evidence>
<dbReference type="SUPFAM" id="SSF56300">
    <property type="entry name" value="Metallo-dependent phosphatases"/>
    <property type="match status" value="1"/>
</dbReference>
<accession>A0A3E3EC14</accession>
<name>A0A3E3EC14_9FIRM</name>
<keyword evidence="1" id="KW-0472">Membrane</keyword>
<dbReference type="PANTHER" id="PTHR45867">
    <property type="entry name" value="PURPLE ACID PHOSPHATASE"/>
    <property type="match status" value="1"/>
</dbReference>
<evidence type="ECO:0000259" key="2">
    <source>
        <dbReference type="Pfam" id="PF00149"/>
    </source>
</evidence>
<reference evidence="3 4" key="1">
    <citation type="submission" date="2018-08" db="EMBL/GenBank/DDBJ databases">
        <title>A genome reference for cultivated species of the human gut microbiota.</title>
        <authorList>
            <person name="Zou Y."/>
            <person name="Xue W."/>
            <person name="Luo G."/>
        </authorList>
    </citation>
    <scope>NUCLEOTIDE SEQUENCE [LARGE SCALE GENOMIC DNA]</scope>
    <source>
        <strain evidence="3 4">OM06-4</strain>
    </source>
</reference>
<gene>
    <name evidence="3" type="ORF">DXB93_10670</name>
</gene>
<dbReference type="InterPro" id="IPR029052">
    <property type="entry name" value="Metallo-depent_PP-like"/>
</dbReference>
<dbReference type="Gene3D" id="3.60.21.10">
    <property type="match status" value="1"/>
</dbReference>
<evidence type="ECO:0000256" key="1">
    <source>
        <dbReference type="SAM" id="Phobius"/>
    </source>
</evidence>
<dbReference type="InterPro" id="IPR004843">
    <property type="entry name" value="Calcineurin-like_PHP"/>
</dbReference>
<dbReference type="AlphaFoldDB" id="A0A3E3EC14"/>
<dbReference type="PANTHER" id="PTHR45867:SF3">
    <property type="entry name" value="ACID PHOSPHATASE TYPE 7"/>
    <property type="match status" value="1"/>
</dbReference>
<dbReference type="GO" id="GO:0046872">
    <property type="term" value="F:metal ion binding"/>
    <property type="evidence" value="ECO:0007669"/>
    <property type="project" value="InterPro"/>
</dbReference>
<dbReference type="Pfam" id="PF00149">
    <property type="entry name" value="Metallophos"/>
    <property type="match status" value="1"/>
</dbReference>
<dbReference type="Proteomes" id="UP000261032">
    <property type="component" value="Unassembled WGS sequence"/>
</dbReference>
<keyword evidence="3" id="KW-0378">Hydrolase</keyword>
<keyword evidence="1" id="KW-1133">Transmembrane helix</keyword>
<feature type="domain" description="Calcineurin-like phosphoesterase" evidence="2">
    <location>
        <begin position="231"/>
        <end position="415"/>
    </location>
</feature>
<feature type="transmembrane region" description="Helical" evidence="1">
    <location>
        <begin position="39"/>
        <end position="61"/>
    </location>
</feature>
<evidence type="ECO:0000313" key="4">
    <source>
        <dbReference type="Proteomes" id="UP000261032"/>
    </source>
</evidence>
<protein>
    <submittedName>
        <fullName evidence="3">Phosphohydrolase</fullName>
    </submittedName>
</protein>
<organism evidence="3 4">
    <name type="scientific">Thomasclavelia ramosa</name>
    <dbReference type="NCBI Taxonomy" id="1547"/>
    <lineage>
        <taxon>Bacteria</taxon>
        <taxon>Bacillati</taxon>
        <taxon>Bacillota</taxon>
        <taxon>Erysipelotrichia</taxon>
        <taxon>Erysipelotrichales</taxon>
        <taxon>Coprobacillaceae</taxon>
        <taxon>Thomasclavelia</taxon>
    </lineage>
</organism>
<proteinExistence type="predicted"/>
<sequence length="775" mass="84752">MFVNFVDAKISVCKIGGVVQIYNLKKGDYDMNENLKKRIIVSLATVSAFSSLAMVPLSAYGEYQGNDGTQKLNNGLTSTSDYNDWYNNQWNNQESGEMDTGKIVLTPGAKATDLNFAWYSEETGTPTVKISTNKDMSGAKTVTGSTDKINKNNSFKNYTASNKVALKDYLVENMTYYYQYSTNGVDWSDTYTYKTHSFSDYQAVLVGDPQIGASGSNGQGTQDDTDIAVNTYAWNKTLQKALGAGGIAENASFILSAGDQIDYSSSGTNGSGEIIREQEYAGFLYPDVLRSTPLATTIGNHESMVDDYSLHYNNPNASTLGSTESGGDYYYSYGDTLFISLNSNSRNVEEHRQLMKEAVASHEDAKWKVVLFHHDIYGSGSPHSDVDGANLRILFAPLMDEFNIDLCLTGHDHSYARTYQILDGKVIETDGVSENASKAYNPEGTLYIAAGSASGSKFYTLNTVKQYYIAERSNTPEPTFSTIDFSGDSLTIKTYDYNGQKYANDVTLSKDGNAKSIEEMKNEVAAIDTVNVTSGSKNRIDEALIAVNTALDTRDDSTAETELQNKWNTTSDPLNYYGYAQNGFANENSTALKRGYSSLLDKTLYENDSNKAVTTATIDEAYNKLATAKNEVVTKAEFAEVQTKFDQIGSTLAQISIGDKKDQYTRADVDAFKKSIAALKVDFNEATITKTALNELSTQLDTVTNEFLAKKNTEDITTAPIVTPSTTPSKTPVKTTSSKVKTGDDTSINLAGITAFVSLLGIAGTKLFKKRKIEE</sequence>
<keyword evidence="1" id="KW-0812">Transmembrane</keyword>
<dbReference type="GO" id="GO:0003993">
    <property type="term" value="F:acid phosphatase activity"/>
    <property type="evidence" value="ECO:0007669"/>
    <property type="project" value="InterPro"/>
</dbReference>
<dbReference type="EMBL" id="QUSL01000016">
    <property type="protein sequence ID" value="RGD84420.1"/>
    <property type="molecule type" value="Genomic_DNA"/>
</dbReference>
<comment type="caution">
    <text evidence="3">The sequence shown here is derived from an EMBL/GenBank/DDBJ whole genome shotgun (WGS) entry which is preliminary data.</text>
</comment>